<dbReference type="Proteomes" id="UP001320420">
    <property type="component" value="Unassembled WGS sequence"/>
</dbReference>
<dbReference type="InterPro" id="IPR013022">
    <property type="entry name" value="Xyl_isomerase-like_TIM-brl"/>
</dbReference>
<dbReference type="InterPro" id="IPR050312">
    <property type="entry name" value="IolE/XylAMocC-like"/>
</dbReference>
<reference evidence="2 3" key="1">
    <citation type="submission" date="2024-02" db="EMBL/GenBank/DDBJ databases">
        <title>De novo assembly and annotation of 12 fungi associated with fruit tree decline syndrome in Ontario, Canada.</title>
        <authorList>
            <person name="Sulman M."/>
            <person name="Ellouze W."/>
            <person name="Ilyukhin E."/>
        </authorList>
    </citation>
    <scope>NUCLEOTIDE SEQUENCE [LARGE SCALE GENOMIC DNA]</scope>
    <source>
        <strain evidence="2 3">M11/M66-122</strain>
    </source>
</reference>
<organism evidence="2 3">
    <name type="scientific">Diatrype stigma</name>
    <dbReference type="NCBI Taxonomy" id="117547"/>
    <lineage>
        <taxon>Eukaryota</taxon>
        <taxon>Fungi</taxon>
        <taxon>Dikarya</taxon>
        <taxon>Ascomycota</taxon>
        <taxon>Pezizomycotina</taxon>
        <taxon>Sordariomycetes</taxon>
        <taxon>Xylariomycetidae</taxon>
        <taxon>Xylariales</taxon>
        <taxon>Diatrypaceae</taxon>
        <taxon>Diatrype</taxon>
    </lineage>
</organism>
<accession>A0AAN9V327</accession>
<evidence type="ECO:0000313" key="3">
    <source>
        <dbReference type="Proteomes" id="UP001320420"/>
    </source>
</evidence>
<dbReference type="EMBL" id="JAKJXP020000036">
    <property type="protein sequence ID" value="KAK7752603.1"/>
    <property type="molecule type" value="Genomic_DNA"/>
</dbReference>
<evidence type="ECO:0000259" key="1">
    <source>
        <dbReference type="Pfam" id="PF01261"/>
    </source>
</evidence>
<dbReference type="AlphaFoldDB" id="A0AAN9V327"/>
<gene>
    <name evidence="2" type="ORF">SLS62_005372</name>
</gene>
<feature type="domain" description="Xylose isomerase-like TIM barrel" evidence="1">
    <location>
        <begin position="19"/>
        <end position="237"/>
    </location>
</feature>
<proteinExistence type="predicted"/>
<dbReference type="Gene3D" id="3.20.20.150">
    <property type="entry name" value="Divalent-metal-dependent TIM barrel enzymes"/>
    <property type="match status" value="1"/>
</dbReference>
<dbReference type="PANTHER" id="PTHR12110">
    <property type="entry name" value="HYDROXYPYRUVATE ISOMERASE"/>
    <property type="match status" value="1"/>
</dbReference>
<dbReference type="SUPFAM" id="SSF51658">
    <property type="entry name" value="Xylose isomerase-like"/>
    <property type="match status" value="1"/>
</dbReference>
<dbReference type="Pfam" id="PF01261">
    <property type="entry name" value="AP_endonuc_2"/>
    <property type="match status" value="1"/>
</dbReference>
<dbReference type="PANTHER" id="PTHR12110:SF21">
    <property type="entry name" value="XYLOSE ISOMERASE-LIKE TIM BARREL DOMAIN-CONTAINING PROTEIN"/>
    <property type="match status" value="1"/>
</dbReference>
<dbReference type="InterPro" id="IPR036237">
    <property type="entry name" value="Xyl_isomerase-like_sf"/>
</dbReference>
<sequence>MHLSTHTWMRPEPLEVTLKRASSLGYKSIELAGEPDRYIVEETRALLKKYNLTCWGTVTPMYGQRDLVAVDLANRDDTIRYMKRVIDLSHGLGGEIVTVVPSTVGKLQPGTNPQQEWGWLLQGMREVALYAQVKNIRIAVEPLNRFETYLITNTRQALHLIEELGMENVGVAFDTFHASIEEPDVVAAIRNCGSRIFDFHLGDNNRLSPGDGSLNWPLIVQALRDVGYEGHLAHEAVPPIDRTSYGAFGSNQMEAEPWDVDEGTLQFLKDHASGVLRDDYYTGLLKRTAETILPLIQ</sequence>
<comment type="caution">
    <text evidence="2">The sequence shown here is derived from an EMBL/GenBank/DDBJ whole genome shotgun (WGS) entry which is preliminary data.</text>
</comment>
<protein>
    <recommendedName>
        <fullName evidence="1">Xylose isomerase-like TIM barrel domain-containing protein</fullName>
    </recommendedName>
</protein>
<name>A0AAN9V327_9PEZI</name>
<evidence type="ECO:0000313" key="2">
    <source>
        <dbReference type="EMBL" id="KAK7752603.1"/>
    </source>
</evidence>
<keyword evidence="3" id="KW-1185">Reference proteome</keyword>